<reference evidence="2 3" key="1">
    <citation type="submission" date="2020-08" db="EMBL/GenBank/DDBJ databases">
        <title>Sequencing the genomes of 1000 actinobacteria strains.</title>
        <authorList>
            <person name="Klenk H.-P."/>
        </authorList>
    </citation>
    <scope>NUCLEOTIDE SEQUENCE [LARGE SCALE GENOMIC DNA]</scope>
    <source>
        <strain evidence="2 3">DSM 46659</strain>
    </source>
</reference>
<accession>A0A7X0D608</accession>
<feature type="region of interest" description="Disordered" evidence="1">
    <location>
        <begin position="1"/>
        <end position="30"/>
    </location>
</feature>
<proteinExistence type="predicted"/>
<dbReference type="Proteomes" id="UP000546642">
    <property type="component" value="Unassembled WGS sequence"/>
</dbReference>
<dbReference type="EMBL" id="JACHDS010000001">
    <property type="protein sequence ID" value="MBB6172221.1"/>
    <property type="molecule type" value="Genomic_DNA"/>
</dbReference>
<organism evidence="2 3">
    <name type="scientific">Nocardiopsis mwathae</name>
    <dbReference type="NCBI Taxonomy" id="1472723"/>
    <lineage>
        <taxon>Bacteria</taxon>
        <taxon>Bacillati</taxon>
        <taxon>Actinomycetota</taxon>
        <taxon>Actinomycetes</taxon>
        <taxon>Streptosporangiales</taxon>
        <taxon>Nocardiopsidaceae</taxon>
        <taxon>Nocardiopsis</taxon>
    </lineage>
</organism>
<protein>
    <submittedName>
        <fullName evidence="2">Uncharacterized protein</fullName>
    </submittedName>
</protein>
<sequence length="30" mass="3414">MGKHEDNSNHDGHKPEKEIPPPPPPEKKDK</sequence>
<keyword evidence="3" id="KW-1185">Reference proteome</keyword>
<name>A0A7X0D608_9ACTN</name>
<evidence type="ECO:0000313" key="3">
    <source>
        <dbReference type="Proteomes" id="UP000546642"/>
    </source>
</evidence>
<evidence type="ECO:0000256" key="1">
    <source>
        <dbReference type="SAM" id="MobiDB-lite"/>
    </source>
</evidence>
<evidence type="ECO:0000313" key="2">
    <source>
        <dbReference type="EMBL" id="MBB6172221.1"/>
    </source>
</evidence>
<gene>
    <name evidence="2" type="ORF">HNR23_002281</name>
</gene>
<dbReference type="AlphaFoldDB" id="A0A7X0D608"/>
<comment type="caution">
    <text evidence="2">The sequence shown here is derived from an EMBL/GenBank/DDBJ whole genome shotgun (WGS) entry which is preliminary data.</text>
</comment>